<evidence type="ECO:0000259" key="1">
    <source>
        <dbReference type="Pfam" id="PF00326"/>
    </source>
</evidence>
<dbReference type="AlphaFoldDB" id="A0A8J3X167"/>
<gene>
    <name evidence="2" type="ORF">Pme01_30930</name>
</gene>
<sequence>MRELPYGEWPSPISAADVARSGVTIGFVAAVGDDVWWDETRPRESGRTVVVRRRADGTVTDVLPQPWHARTRAHEYGGKAWLPVPAAPGRGPALVFAHWDDQRLYLLEDGADEPRPLTPEPAEPAALRYADPVLTGDGAEVLCVREAHRDGRIERHIVAVPLDGGAAADGGRVREVAGGSDFLASLRISPSGDRIAWIAWDHPRMPWDGTELRVARLENGVARDVRTLLGGPEESVLQPEWADDATLYAVSDRSGWWNLYRVGVDSGEARPLCPREEEFGFPMWLLGRVSYALLGDGRLVVLHGTGTYALGILDPDTGKLDDLDAPFTVWKSTLAIGDGCVLGVAGSASEPYTVVRVDPDAGAVERLRPSLDRIPDPAYLPHPRSEALPGPHGRVVHAHVYPPRNPEALAPEGEKPPCVVFVHGGPTGQAEQVLKLEIAYFTSRGIGVVDVDYGGSAGYGRAYRDLLAGQWGVVDVEDCVAAARALAERGEADPARLAIRGGSAGGWTTLAALTGTDVFAAGTSYFGVAELLSFAEDTHDFESRYLDGLIGPLPEARDLYVERSPLTHVDRVSCPVLLLQGSDDRVVPPSQSLIVRDALAAKGIPHAYLEFEGEQHGFRMESTIIASQEAELSFYGQVFGFEPPGVPTLELSRGE</sequence>
<dbReference type="Gene3D" id="3.40.50.1820">
    <property type="entry name" value="alpha/beta hydrolase"/>
    <property type="match status" value="1"/>
</dbReference>
<organism evidence="2 3">
    <name type="scientific">Planosporangium mesophilum</name>
    <dbReference type="NCBI Taxonomy" id="689768"/>
    <lineage>
        <taxon>Bacteria</taxon>
        <taxon>Bacillati</taxon>
        <taxon>Actinomycetota</taxon>
        <taxon>Actinomycetes</taxon>
        <taxon>Micromonosporales</taxon>
        <taxon>Micromonosporaceae</taxon>
        <taxon>Planosporangium</taxon>
    </lineage>
</organism>
<accession>A0A8J3X167</accession>
<dbReference type="GO" id="GO:0006508">
    <property type="term" value="P:proteolysis"/>
    <property type="evidence" value="ECO:0007669"/>
    <property type="project" value="InterPro"/>
</dbReference>
<dbReference type="InterPro" id="IPR029058">
    <property type="entry name" value="AB_hydrolase_fold"/>
</dbReference>
<evidence type="ECO:0000313" key="3">
    <source>
        <dbReference type="Proteomes" id="UP000599074"/>
    </source>
</evidence>
<feature type="domain" description="Peptidase S9 prolyl oligopeptidase catalytic" evidence="1">
    <location>
        <begin position="435"/>
        <end position="640"/>
    </location>
</feature>
<comment type="caution">
    <text evidence="2">The sequence shown here is derived from an EMBL/GenBank/DDBJ whole genome shotgun (WGS) entry which is preliminary data.</text>
</comment>
<dbReference type="Proteomes" id="UP000599074">
    <property type="component" value="Unassembled WGS sequence"/>
</dbReference>
<reference evidence="2" key="1">
    <citation type="submission" date="2021-01" db="EMBL/GenBank/DDBJ databases">
        <title>Whole genome shotgun sequence of Planosporangium mesophilum NBRC 109066.</title>
        <authorList>
            <person name="Komaki H."/>
            <person name="Tamura T."/>
        </authorList>
    </citation>
    <scope>NUCLEOTIDE SEQUENCE</scope>
    <source>
        <strain evidence="2">NBRC 109066</strain>
    </source>
</reference>
<proteinExistence type="predicted"/>
<dbReference type="EMBL" id="BOON01000028">
    <property type="protein sequence ID" value="GII23496.1"/>
    <property type="molecule type" value="Genomic_DNA"/>
</dbReference>
<dbReference type="InterPro" id="IPR001375">
    <property type="entry name" value="Peptidase_S9_cat"/>
</dbReference>
<dbReference type="PANTHER" id="PTHR43056:SF5">
    <property type="entry name" value="PEPTIDASE S9 PROLYL OLIGOPEPTIDASE CATALYTIC DOMAIN-CONTAINING PROTEIN"/>
    <property type="match status" value="1"/>
</dbReference>
<protein>
    <submittedName>
        <fullName evidence="2">Acyl-peptide hydrolase</fullName>
    </submittedName>
</protein>
<evidence type="ECO:0000313" key="2">
    <source>
        <dbReference type="EMBL" id="GII23496.1"/>
    </source>
</evidence>
<dbReference type="SUPFAM" id="SSF53474">
    <property type="entry name" value="alpha/beta-Hydrolases"/>
    <property type="match status" value="1"/>
</dbReference>
<dbReference type="SUPFAM" id="SSF69322">
    <property type="entry name" value="Tricorn protease domain 2"/>
    <property type="match status" value="1"/>
</dbReference>
<dbReference type="InterPro" id="IPR011042">
    <property type="entry name" value="6-blade_b-propeller_TolB-like"/>
</dbReference>
<keyword evidence="3" id="KW-1185">Reference proteome</keyword>
<dbReference type="Gene3D" id="2.120.10.30">
    <property type="entry name" value="TolB, C-terminal domain"/>
    <property type="match status" value="1"/>
</dbReference>
<dbReference type="InterPro" id="IPR050585">
    <property type="entry name" value="Xaa-Pro_dipeptidyl-ppase/CocE"/>
</dbReference>
<dbReference type="PANTHER" id="PTHR43056">
    <property type="entry name" value="PEPTIDASE S9 PROLYL OLIGOPEPTIDASE"/>
    <property type="match status" value="1"/>
</dbReference>
<dbReference type="RefSeq" id="WP_168115831.1">
    <property type="nucleotide sequence ID" value="NZ_BOON01000028.1"/>
</dbReference>
<dbReference type="GO" id="GO:0008236">
    <property type="term" value="F:serine-type peptidase activity"/>
    <property type="evidence" value="ECO:0007669"/>
    <property type="project" value="InterPro"/>
</dbReference>
<keyword evidence="2" id="KW-0378">Hydrolase</keyword>
<name>A0A8J3X167_9ACTN</name>
<dbReference type="Pfam" id="PF00326">
    <property type="entry name" value="Peptidase_S9"/>
    <property type="match status" value="1"/>
</dbReference>